<evidence type="ECO:0000313" key="8">
    <source>
        <dbReference type="Proteomes" id="UP000678499"/>
    </source>
</evidence>
<dbReference type="GO" id="GO:0005783">
    <property type="term" value="C:endoplasmic reticulum"/>
    <property type="evidence" value="ECO:0007669"/>
    <property type="project" value="TreeGrafter"/>
</dbReference>
<dbReference type="EMBL" id="OA882140">
    <property type="protein sequence ID" value="CAD7273179.1"/>
    <property type="molecule type" value="Genomic_DNA"/>
</dbReference>
<dbReference type="GO" id="GO:0005793">
    <property type="term" value="C:endoplasmic reticulum-Golgi intermediate compartment"/>
    <property type="evidence" value="ECO:0007669"/>
    <property type="project" value="TreeGrafter"/>
</dbReference>
<feature type="transmembrane region" description="Helical" evidence="4">
    <location>
        <begin position="9"/>
        <end position="28"/>
    </location>
</feature>
<organism evidence="7">
    <name type="scientific">Notodromas monacha</name>
    <dbReference type="NCBI Taxonomy" id="399045"/>
    <lineage>
        <taxon>Eukaryota</taxon>
        <taxon>Metazoa</taxon>
        <taxon>Ecdysozoa</taxon>
        <taxon>Arthropoda</taxon>
        <taxon>Crustacea</taxon>
        <taxon>Oligostraca</taxon>
        <taxon>Ostracoda</taxon>
        <taxon>Podocopa</taxon>
        <taxon>Podocopida</taxon>
        <taxon>Cypridocopina</taxon>
        <taxon>Cypridoidea</taxon>
        <taxon>Cyprididae</taxon>
        <taxon>Notodromas</taxon>
    </lineage>
</organism>
<keyword evidence="2" id="KW-0328">Glycosyltransferase</keyword>
<evidence type="ECO:0000256" key="1">
    <source>
        <dbReference type="ARBA" id="ARBA00004922"/>
    </source>
</evidence>
<comment type="pathway">
    <text evidence="1">Protein modification; protein glycosylation.</text>
</comment>
<feature type="domain" description="MGAT4 conserved region" evidence="5">
    <location>
        <begin position="126"/>
        <end position="322"/>
    </location>
</feature>
<evidence type="ECO:0000259" key="5">
    <source>
        <dbReference type="Pfam" id="PF04666"/>
    </source>
</evidence>
<feature type="domain" description="MGAT4 conserved region" evidence="5">
    <location>
        <begin position="488"/>
        <end position="566"/>
    </location>
</feature>
<dbReference type="Pfam" id="PF23524">
    <property type="entry name" value="MGAT4A_C"/>
    <property type="match status" value="1"/>
</dbReference>
<dbReference type="GO" id="GO:0006487">
    <property type="term" value="P:protein N-linked glycosylation"/>
    <property type="evidence" value="ECO:0007669"/>
    <property type="project" value="TreeGrafter"/>
</dbReference>
<evidence type="ECO:0008006" key="9">
    <source>
        <dbReference type="Google" id="ProtNLM"/>
    </source>
</evidence>
<dbReference type="Proteomes" id="UP000678499">
    <property type="component" value="Unassembled WGS sequence"/>
</dbReference>
<evidence type="ECO:0000256" key="4">
    <source>
        <dbReference type="SAM" id="Phobius"/>
    </source>
</evidence>
<dbReference type="PANTHER" id="PTHR12062">
    <property type="entry name" value="N-ACETYLGLUCOSAMINYLTRANSFERASE VI"/>
    <property type="match status" value="1"/>
</dbReference>
<evidence type="ECO:0000256" key="2">
    <source>
        <dbReference type="ARBA" id="ARBA00022676"/>
    </source>
</evidence>
<keyword evidence="4" id="KW-0472">Membrane</keyword>
<protein>
    <recommendedName>
        <fullName evidence="9">Alpha-1,3-mannosyl-glycoprotein 4-beta-N-acetylglucosaminyltransferase A</fullName>
    </recommendedName>
</protein>
<dbReference type="InterPro" id="IPR057279">
    <property type="entry name" value="MGAT4"/>
</dbReference>
<dbReference type="GO" id="GO:0005795">
    <property type="term" value="C:Golgi stack"/>
    <property type="evidence" value="ECO:0007669"/>
    <property type="project" value="TreeGrafter"/>
</dbReference>
<dbReference type="EMBL" id="CAJPEX010000103">
    <property type="protein sequence ID" value="CAG0913331.1"/>
    <property type="molecule type" value="Genomic_DNA"/>
</dbReference>
<sequence>MISWRVRRYFIPIVIIAVVGCFLFFVTVSESDRSMETELMYKVAELQNRLSHAEMVNRERKEDVLDLSEKIQRLRSGRPAGERKQKFGNDKLDEEEHRIGRGALSSGTIEESAISTSVLQSNDVSMPSFYHYLPHLLNFPGALTPAFKLGKDRSQVSVVLGVPTVKRQVQSYLLNTLENLIENMDKNERDDTLIVVFAAESNRSFVEGVAKNIQGRFSEHLASGLIEVIAPSPHFYPNLSALPATLGDTPERTRWRTKQNLDFAYLMMYCLHRGTYYVQLEDDILSKPSFITTMKAYAAKKTVEKVPWIILDFCQLGFIAKLVGPKGCKKNKEEVWLLHKPSLFQHVGTHSSLAGKVQNLKDKGFGKVELHKPHKNPPATVNSDLKEYHNKNITITSFRERIWAKHTFGVFFRSLVMLSLSPSLRRCEYKKVILAALCSLRTRYVLRSGNNEHPLDRFYNTTVEVLPVGVPENVSSVFPKLSDGFLVTAQLPALIHFLLMFYADKPSDWLLDNMIQTKVCRFDQPPKGCKKNKEEVWLLHKPSLFQHVGTHSSLAGKVQNLKDKGFGKVELHKPHKNPPATVNSDLKEYHNYKLQRAYLGETYFWGLLPQPGDALTFTFTPPLRIQKYVLRSGNNEHPLDRFYNTTVEVLPVGVPENVSSVFPKLSDGFLVVGRFNDQGIAEGNQTKELGKIEKIRLTVHAESDKWAILSEIWFEELKR</sequence>
<dbReference type="AlphaFoldDB" id="A0A7R9BEI9"/>
<accession>A0A7R9BEI9</accession>
<dbReference type="InterPro" id="IPR056576">
    <property type="entry name" value="MGAT4_A/B/C_C"/>
</dbReference>
<gene>
    <name evidence="7" type="ORF">NMOB1V02_LOCUS1078</name>
</gene>
<dbReference type="Pfam" id="PF04666">
    <property type="entry name" value="MGAT4_cons"/>
    <property type="match status" value="2"/>
</dbReference>
<dbReference type="InterPro" id="IPR006759">
    <property type="entry name" value="Glyco_transf_54"/>
</dbReference>
<keyword evidence="3" id="KW-0808">Transferase</keyword>
<dbReference type="GO" id="GO:0008375">
    <property type="term" value="F:acetylglucosaminyltransferase activity"/>
    <property type="evidence" value="ECO:0007669"/>
    <property type="project" value="TreeGrafter"/>
</dbReference>
<dbReference type="PANTHER" id="PTHR12062:SF9">
    <property type="entry name" value="ALPHA-1,3-MANNOSYL-GLYCOPROTEIN 4-BETA-N-ACETYLGLUCOSAMINYLTRANSFERASE A, ISOFORM A"/>
    <property type="match status" value="1"/>
</dbReference>
<reference evidence="7" key="1">
    <citation type="submission" date="2020-11" db="EMBL/GenBank/DDBJ databases">
        <authorList>
            <person name="Tran Van P."/>
        </authorList>
    </citation>
    <scope>NUCLEOTIDE SEQUENCE</scope>
</reference>
<proteinExistence type="predicted"/>
<keyword evidence="4" id="KW-0812">Transmembrane</keyword>
<evidence type="ECO:0000313" key="7">
    <source>
        <dbReference type="EMBL" id="CAD7273179.1"/>
    </source>
</evidence>
<evidence type="ECO:0000256" key="3">
    <source>
        <dbReference type="ARBA" id="ARBA00022679"/>
    </source>
</evidence>
<dbReference type="PROSITE" id="PS51257">
    <property type="entry name" value="PROKAR_LIPOPROTEIN"/>
    <property type="match status" value="1"/>
</dbReference>
<keyword evidence="4" id="KW-1133">Transmembrane helix</keyword>
<keyword evidence="8" id="KW-1185">Reference proteome</keyword>
<dbReference type="OrthoDB" id="2016523at2759"/>
<feature type="domain" description="MGAT4 A/B/C C-terminal" evidence="6">
    <location>
        <begin position="580"/>
        <end position="711"/>
    </location>
</feature>
<name>A0A7R9BEI9_9CRUS</name>
<evidence type="ECO:0000259" key="6">
    <source>
        <dbReference type="Pfam" id="PF23524"/>
    </source>
</evidence>